<dbReference type="InterPro" id="IPR003734">
    <property type="entry name" value="DUF155"/>
</dbReference>
<accession>A0AAP0ESH6</accession>
<dbReference type="GO" id="GO:0005739">
    <property type="term" value="C:mitochondrion"/>
    <property type="evidence" value="ECO:0007669"/>
    <property type="project" value="UniProtKB-ARBA"/>
</dbReference>
<organism evidence="3 4">
    <name type="scientific">Stephania japonica</name>
    <dbReference type="NCBI Taxonomy" id="461633"/>
    <lineage>
        <taxon>Eukaryota</taxon>
        <taxon>Viridiplantae</taxon>
        <taxon>Streptophyta</taxon>
        <taxon>Embryophyta</taxon>
        <taxon>Tracheophyta</taxon>
        <taxon>Spermatophyta</taxon>
        <taxon>Magnoliopsida</taxon>
        <taxon>Ranunculales</taxon>
        <taxon>Menispermaceae</taxon>
        <taxon>Menispermoideae</taxon>
        <taxon>Cissampelideae</taxon>
        <taxon>Stephania</taxon>
    </lineage>
</organism>
<dbReference type="AlphaFoldDB" id="A0AAP0ESH6"/>
<protein>
    <recommendedName>
        <fullName evidence="2">DUF155 domain-containing protein</fullName>
    </recommendedName>
</protein>
<comment type="caution">
    <text evidence="3">The sequence shown here is derived from an EMBL/GenBank/DDBJ whole genome shotgun (WGS) entry which is preliminary data.</text>
</comment>
<gene>
    <name evidence="3" type="ORF">Sjap_022719</name>
</gene>
<dbReference type="Pfam" id="PF02582">
    <property type="entry name" value="DUF155"/>
    <property type="match status" value="1"/>
</dbReference>
<reference evidence="3 4" key="1">
    <citation type="submission" date="2024-01" db="EMBL/GenBank/DDBJ databases">
        <title>Genome assemblies of Stephania.</title>
        <authorList>
            <person name="Yang L."/>
        </authorList>
    </citation>
    <scope>NUCLEOTIDE SEQUENCE [LARGE SCALE GENOMIC DNA]</scope>
    <source>
        <strain evidence="3">QJT</strain>
        <tissue evidence="3">Leaf</tissue>
    </source>
</reference>
<evidence type="ECO:0000256" key="1">
    <source>
        <dbReference type="ARBA" id="ARBA00008306"/>
    </source>
</evidence>
<comment type="similarity">
    <text evidence="1">Belongs to the RMD1/sif2 family.</text>
</comment>
<proteinExistence type="inferred from homology"/>
<dbReference type="InterPro" id="IPR051624">
    <property type="entry name" value="RMD1/Sad1-interacting"/>
</dbReference>
<dbReference type="PANTHER" id="PTHR16255:SF6">
    <property type="entry name" value="PROTEIN RETARDED ROOT GROWTH-LIKE"/>
    <property type="match status" value="1"/>
</dbReference>
<dbReference type="EMBL" id="JBBNAE010000009">
    <property type="protein sequence ID" value="KAK9097222.1"/>
    <property type="molecule type" value="Genomic_DNA"/>
</dbReference>
<evidence type="ECO:0000313" key="4">
    <source>
        <dbReference type="Proteomes" id="UP001417504"/>
    </source>
</evidence>
<dbReference type="Proteomes" id="UP001417504">
    <property type="component" value="Unassembled WGS sequence"/>
</dbReference>
<name>A0AAP0ESH6_9MAGN</name>
<keyword evidence="4" id="KW-1185">Reference proteome</keyword>
<evidence type="ECO:0000313" key="3">
    <source>
        <dbReference type="EMBL" id="KAK9097222.1"/>
    </source>
</evidence>
<dbReference type="PANTHER" id="PTHR16255">
    <property type="entry name" value="REQUIRED FOR MEIOTIC NUCLEAR DIVISION PROTEIN 1 HOMOLOG"/>
    <property type="match status" value="1"/>
</dbReference>
<sequence length="82" mass="9163">MQGGLDYIMLQNLNINGIRIIDSVLGQSIALDYYVDGMVSEFTDINRGMEKTGTFTMERKKLFQLVGKANSNLAYVILKLGI</sequence>
<feature type="domain" description="DUF155" evidence="2">
    <location>
        <begin position="6"/>
        <end position="81"/>
    </location>
</feature>
<evidence type="ECO:0000259" key="2">
    <source>
        <dbReference type="Pfam" id="PF02582"/>
    </source>
</evidence>